<proteinExistence type="predicted"/>
<keyword evidence="1" id="KW-0472">Membrane</keyword>
<gene>
    <name evidence="2" type="ORF">UFOVP613_42</name>
</gene>
<name>A0A6J5N4K1_9CAUD</name>
<protein>
    <submittedName>
        <fullName evidence="2">Uncharacterized protein</fullName>
    </submittedName>
</protein>
<organism evidence="2">
    <name type="scientific">uncultured Caudovirales phage</name>
    <dbReference type="NCBI Taxonomy" id="2100421"/>
    <lineage>
        <taxon>Viruses</taxon>
        <taxon>Duplodnaviria</taxon>
        <taxon>Heunggongvirae</taxon>
        <taxon>Uroviricota</taxon>
        <taxon>Caudoviricetes</taxon>
        <taxon>Peduoviridae</taxon>
        <taxon>Maltschvirus</taxon>
        <taxon>Maltschvirus maltsch</taxon>
    </lineage>
</organism>
<keyword evidence="1" id="KW-1133">Transmembrane helix</keyword>
<feature type="transmembrane region" description="Helical" evidence="1">
    <location>
        <begin position="42"/>
        <end position="65"/>
    </location>
</feature>
<evidence type="ECO:0000313" key="2">
    <source>
        <dbReference type="EMBL" id="CAB4152961.1"/>
    </source>
</evidence>
<sequence length="66" mass="7228">MGWKEPAGSARMRAHLQEARKRQKHYAGWHLHNTAPVSTARLILQAALGLLLVWGLLVLVFSAGAA</sequence>
<reference evidence="2" key="1">
    <citation type="submission" date="2020-04" db="EMBL/GenBank/DDBJ databases">
        <authorList>
            <person name="Chiriac C."/>
            <person name="Salcher M."/>
            <person name="Ghai R."/>
            <person name="Kavagutti S V."/>
        </authorList>
    </citation>
    <scope>NUCLEOTIDE SEQUENCE</scope>
</reference>
<evidence type="ECO:0000256" key="1">
    <source>
        <dbReference type="SAM" id="Phobius"/>
    </source>
</evidence>
<dbReference type="EMBL" id="LR796577">
    <property type="protein sequence ID" value="CAB4152961.1"/>
    <property type="molecule type" value="Genomic_DNA"/>
</dbReference>
<accession>A0A6J5N4K1</accession>
<keyword evidence="1" id="KW-0812">Transmembrane</keyword>